<organism evidence="1 2">
    <name type="scientific">Venturia inaequalis</name>
    <name type="common">Apple scab fungus</name>
    <dbReference type="NCBI Taxonomy" id="5025"/>
    <lineage>
        <taxon>Eukaryota</taxon>
        <taxon>Fungi</taxon>
        <taxon>Dikarya</taxon>
        <taxon>Ascomycota</taxon>
        <taxon>Pezizomycotina</taxon>
        <taxon>Dothideomycetes</taxon>
        <taxon>Pleosporomycetidae</taxon>
        <taxon>Venturiales</taxon>
        <taxon>Venturiaceae</taxon>
        <taxon>Venturia</taxon>
    </lineage>
</organism>
<dbReference type="EMBL" id="WNWR01000135">
    <property type="protein sequence ID" value="KAE9990497.1"/>
    <property type="molecule type" value="Genomic_DNA"/>
</dbReference>
<keyword evidence="2" id="KW-1185">Reference proteome</keyword>
<evidence type="ECO:0000313" key="2">
    <source>
        <dbReference type="Proteomes" id="UP000490939"/>
    </source>
</evidence>
<evidence type="ECO:0000313" key="1">
    <source>
        <dbReference type="EMBL" id="KAE9990497.1"/>
    </source>
</evidence>
<protein>
    <submittedName>
        <fullName evidence="1">Uncharacterized protein</fullName>
    </submittedName>
</protein>
<comment type="caution">
    <text evidence="1">The sequence shown here is derived from an EMBL/GenBank/DDBJ whole genome shotgun (WGS) entry which is preliminary data.</text>
</comment>
<gene>
    <name evidence="1" type="ORF">EG327_001345</name>
</gene>
<dbReference type="Proteomes" id="UP000490939">
    <property type="component" value="Unassembled WGS sequence"/>
</dbReference>
<sequence length="232" mass="26833">MADSLVKQSLKELMRELAAGSEDLFERFTRSSGKGGIATGTDFEPEEQQLFLRYIGKEVARLKLKEKELRLIKSMMPTTDLRVYTIMSPEDPECPTQDEDTLLRHEFCSRWRYVSYATQYESFSGRRYTIEWDHEFLGAESPHDPLVLFSSKKMLPKTPHGGEPTTRISSQLLLYRNKLADKPTRIPQTQQDQQMLNSEHKKPFHNLNIDRPDDEMGHKSPPWLTATTVIGK</sequence>
<accession>A0A8H3VHZ5</accession>
<name>A0A8H3VHZ5_VENIN</name>
<dbReference type="AlphaFoldDB" id="A0A8H3VHZ5"/>
<reference evidence="1 2" key="1">
    <citation type="submission" date="2019-07" db="EMBL/GenBank/DDBJ databases">
        <title>Venturia inaequalis Genome Resource.</title>
        <authorList>
            <person name="Lichtner F.J."/>
        </authorList>
    </citation>
    <scope>NUCLEOTIDE SEQUENCE [LARGE SCALE GENOMIC DNA]</scope>
    <source>
        <strain evidence="1 2">DMI_063113</strain>
    </source>
</reference>
<proteinExistence type="predicted"/>